<dbReference type="EMBL" id="JAUSRA010000001">
    <property type="protein sequence ID" value="MDP9793186.1"/>
    <property type="molecule type" value="Genomic_DNA"/>
</dbReference>
<name>A0ABT9MPE5_9ACTN</name>
<dbReference type="InterPro" id="IPR011749">
    <property type="entry name" value="CHP02243"/>
</dbReference>
<evidence type="ECO:0000313" key="1">
    <source>
        <dbReference type="EMBL" id="MDP9793186.1"/>
    </source>
</evidence>
<sequence length="681" mass="70239">MTGAMWWERAATGDGARQGADGAPELVEATRERVRAEIGARIPGYTPDWSNPDRADAGVALVRLFGVQAEPLLRRLNRLPEKLQIEQLITAGVRSLPASVATADLRFTVTPPDGQSVLIPAGFQAAAAPASGQGERVLFETGRELHATPAAITTVLVEERGRRQPVTGVATETNRPFPAFGARPRPGNALWIGFSGRAAPYPAVSLAFAVNARPGAPDAQASGGDSREPADGPLLRWQVLDGTRFVTAEVAHDGTAGLRTSGVVELRVPRSWRPGRPPGPAPLPELRWLRVTVAHGAFPEPPVITRLLTNVVEAAAVRTVRSEALQPITTGPVDGRTRMRLNQTPVVPGSVVLAVDGDSAGDVFGTVASPATRWREVPSLAGAGPDDRVFTVEHETGEVTFGDGVRGAKVPLGFRNVVAELYRVGGGAAGAVPAGAVRSLVTSLAHVTGVTNPSAASGGADPETTEETVRRGAAQLGAGGRAVAPADYALLALRAPGALVARAHAVPGLDLQHPGRPVPGVVGVFVVPGGPAADDPPVPDAAALRAVATHLSREVAPVGVRVTTGAARFQRAGVEARLVLDPALSRAEALVAAGDALTGYLDPLRGGDDGGGWPFGGPIRHAALVRRLLAVPGVRAVPRLRVVLDGVAASPCTDVALRPHALPWPSRPVLVPVAEPTAGAA</sequence>
<comment type="caution">
    <text evidence="1">The sequence shown here is derived from an EMBL/GenBank/DDBJ whole genome shotgun (WGS) entry which is preliminary data.</text>
</comment>
<dbReference type="Proteomes" id="UP001240984">
    <property type="component" value="Unassembled WGS sequence"/>
</dbReference>
<proteinExistence type="predicted"/>
<accession>A0ABT9MPE5</accession>
<gene>
    <name evidence="1" type="ORF">J2S43_001698</name>
</gene>
<organism evidence="1 2">
    <name type="scientific">Catenuloplanes nepalensis</name>
    <dbReference type="NCBI Taxonomy" id="587533"/>
    <lineage>
        <taxon>Bacteria</taxon>
        <taxon>Bacillati</taxon>
        <taxon>Actinomycetota</taxon>
        <taxon>Actinomycetes</taxon>
        <taxon>Micromonosporales</taxon>
        <taxon>Micromonosporaceae</taxon>
        <taxon>Catenuloplanes</taxon>
    </lineage>
</organism>
<reference evidence="1 2" key="1">
    <citation type="submission" date="2023-07" db="EMBL/GenBank/DDBJ databases">
        <title>Sequencing the genomes of 1000 actinobacteria strains.</title>
        <authorList>
            <person name="Klenk H.-P."/>
        </authorList>
    </citation>
    <scope>NUCLEOTIDE SEQUENCE [LARGE SCALE GENOMIC DNA]</scope>
    <source>
        <strain evidence="1 2">DSM 44710</strain>
    </source>
</reference>
<dbReference type="RefSeq" id="WP_306828199.1">
    <property type="nucleotide sequence ID" value="NZ_JAUSRA010000001.1"/>
</dbReference>
<dbReference type="NCBIfam" id="TIGR02243">
    <property type="entry name" value="putative baseplate assembly protein"/>
    <property type="match status" value="1"/>
</dbReference>
<evidence type="ECO:0000313" key="2">
    <source>
        <dbReference type="Proteomes" id="UP001240984"/>
    </source>
</evidence>
<keyword evidence="2" id="KW-1185">Reference proteome</keyword>
<protein>
    <submittedName>
        <fullName evidence="1">Phage baseplate assembly protein</fullName>
    </submittedName>
</protein>